<dbReference type="EMBL" id="JAYGJQ010000002">
    <property type="protein sequence ID" value="MEA9357680.1"/>
    <property type="molecule type" value="Genomic_DNA"/>
</dbReference>
<feature type="domain" description="GFO/IDH/MocA-like oxidoreductase" evidence="5">
    <location>
        <begin position="143"/>
        <end position="262"/>
    </location>
</feature>
<dbReference type="InterPro" id="IPR050984">
    <property type="entry name" value="Gfo/Idh/MocA_domain"/>
</dbReference>
<keyword evidence="2" id="KW-0560">Oxidoreductase</keyword>
<feature type="domain" description="Gfo/Idh/MocA-like oxidoreductase N-terminal" evidence="4">
    <location>
        <begin position="10"/>
        <end position="133"/>
    </location>
</feature>
<accession>A0ABU5W092</accession>
<dbReference type="InterPro" id="IPR055170">
    <property type="entry name" value="GFO_IDH_MocA-like_dom"/>
</dbReference>
<protein>
    <submittedName>
        <fullName evidence="6">Gfo/Idh/MocA family oxidoreductase</fullName>
    </submittedName>
</protein>
<evidence type="ECO:0000256" key="1">
    <source>
        <dbReference type="ARBA" id="ARBA00010928"/>
    </source>
</evidence>
<evidence type="ECO:0000313" key="7">
    <source>
        <dbReference type="Proteomes" id="UP001302274"/>
    </source>
</evidence>
<dbReference type="Proteomes" id="UP001302274">
    <property type="component" value="Unassembled WGS sequence"/>
</dbReference>
<dbReference type="InterPro" id="IPR008354">
    <property type="entry name" value="Glc-Fru_OxRdtase_bac"/>
</dbReference>
<dbReference type="SUPFAM" id="SSF55347">
    <property type="entry name" value="Glyceraldehyde-3-phosphate dehydrogenase-like, C-terminal domain"/>
    <property type="match status" value="1"/>
</dbReference>
<evidence type="ECO:0000259" key="4">
    <source>
        <dbReference type="Pfam" id="PF01408"/>
    </source>
</evidence>
<gene>
    <name evidence="6" type="ORF">SHI21_15730</name>
</gene>
<name>A0ABU5W092_9BACT</name>
<evidence type="ECO:0000313" key="6">
    <source>
        <dbReference type="EMBL" id="MEA9357680.1"/>
    </source>
</evidence>
<dbReference type="PANTHER" id="PTHR22604">
    <property type="entry name" value="OXIDOREDUCTASES"/>
    <property type="match status" value="1"/>
</dbReference>
<evidence type="ECO:0000256" key="2">
    <source>
        <dbReference type="ARBA" id="ARBA00023002"/>
    </source>
</evidence>
<dbReference type="SUPFAM" id="SSF51735">
    <property type="entry name" value="NAD(P)-binding Rossmann-fold domains"/>
    <property type="match status" value="1"/>
</dbReference>
<comment type="similarity">
    <text evidence="1">Belongs to the Gfo/Idh/MocA family.</text>
</comment>
<dbReference type="Gene3D" id="3.30.360.10">
    <property type="entry name" value="Dihydrodipicolinate Reductase, domain 2"/>
    <property type="match status" value="1"/>
</dbReference>
<dbReference type="Pfam" id="PF22725">
    <property type="entry name" value="GFO_IDH_MocA_C3"/>
    <property type="match status" value="1"/>
</dbReference>
<dbReference type="PRINTS" id="PR01775">
    <property type="entry name" value="GLFROXRDTASE"/>
</dbReference>
<organism evidence="6 7">
    <name type="scientific">Bacteriovorax antarcticus</name>
    <dbReference type="NCBI Taxonomy" id="3088717"/>
    <lineage>
        <taxon>Bacteria</taxon>
        <taxon>Pseudomonadati</taxon>
        <taxon>Bdellovibrionota</taxon>
        <taxon>Bacteriovoracia</taxon>
        <taxon>Bacteriovoracales</taxon>
        <taxon>Bacteriovoracaceae</taxon>
        <taxon>Bacteriovorax</taxon>
    </lineage>
</organism>
<keyword evidence="7" id="KW-1185">Reference proteome</keyword>
<dbReference type="Pfam" id="PF01408">
    <property type="entry name" value="GFO_IDH_MocA"/>
    <property type="match status" value="1"/>
</dbReference>
<sequence>MEKKTSTKKVRYGVVGLGSIAQSAVLPAFKNASMNSELTTLISEDKQKLKVLAKKYKVHNTYLYDEMELCFQNKEIDALYIATPNDHHREIVELAAKYKINILCEKPMAVTHSDCLYMDQAAKKNGIKMMVAYRLHFEAANLEAIKMCRRGDLGELKFFNSTFSYQVKDKKNIRLQPTSVGGGALYDIGIYCINAARYLFKAEPIEVVAFSATSDDPRFINTEEITSAVLRFPDEKLAAFTVSFGAFDSSDYEIIGTKGRIRLENAYEYAAPMELRTFLKSKDDMKKTTKKFKKRDQFSAELLYFSDCIQKNRDPEPSSIEGMADVKIIEAILTSIHTNAPISLEPVQKNKHPTQKQKFVRPGVRKRKLYHAHSPTKTHN</sequence>
<dbReference type="PANTHER" id="PTHR22604:SF105">
    <property type="entry name" value="TRANS-1,2-DIHYDROBENZENE-1,2-DIOL DEHYDROGENASE"/>
    <property type="match status" value="1"/>
</dbReference>
<dbReference type="RefSeq" id="WP_323577792.1">
    <property type="nucleotide sequence ID" value="NZ_JAYGJQ010000002.1"/>
</dbReference>
<feature type="region of interest" description="Disordered" evidence="3">
    <location>
        <begin position="349"/>
        <end position="380"/>
    </location>
</feature>
<dbReference type="InterPro" id="IPR036291">
    <property type="entry name" value="NAD(P)-bd_dom_sf"/>
</dbReference>
<comment type="caution">
    <text evidence="6">The sequence shown here is derived from an EMBL/GenBank/DDBJ whole genome shotgun (WGS) entry which is preliminary data.</text>
</comment>
<dbReference type="Gene3D" id="3.40.50.720">
    <property type="entry name" value="NAD(P)-binding Rossmann-like Domain"/>
    <property type="match status" value="1"/>
</dbReference>
<reference evidence="6 7" key="1">
    <citation type="submission" date="2023-11" db="EMBL/GenBank/DDBJ databases">
        <title>A Novel Polar Bacteriovorax (B. antarcticus) Isolated from the Biocrust in Antarctica.</title>
        <authorList>
            <person name="Mun W."/>
            <person name="Choi S.Y."/>
            <person name="Mitchell R.J."/>
        </authorList>
    </citation>
    <scope>NUCLEOTIDE SEQUENCE [LARGE SCALE GENOMIC DNA]</scope>
    <source>
        <strain evidence="6 7">PP10</strain>
    </source>
</reference>
<dbReference type="InterPro" id="IPR000683">
    <property type="entry name" value="Gfo/Idh/MocA-like_OxRdtase_N"/>
</dbReference>
<evidence type="ECO:0000259" key="5">
    <source>
        <dbReference type="Pfam" id="PF22725"/>
    </source>
</evidence>
<proteinExistence type="inferred from homology"/>
<evidence type="ECO:0000256" key="3">
    <source>
        <dbReference type="SAM" id="MobiDB-lite"/>
    </source>
</evidence>